<evidence type="ECO:0000256" key="10">
    <source>
        <dbReference type="ARBA" id="ARBA00023180"/>
    </source>
</evidence>
<evidence type="ECO:0000313" key="17">
    <source>
        <dbReference type="Proteomes" id="UP000027135"/>
    </source>
</evidence>
<keyword evidence="3" id="KW-0813">Transport</keyword>
<feature type="transmembrane region" description="Helical" evidence="13">
    <location>
        <begin position="321"/>
        <end position="344"/>
    </location>
</feature>
<evidence type="ECO:0000256" key="2">
    <source>
        <dbReference type="ARBA" id="ARBA00008685"/>
    </source>
</evidence>
<dbReference type="Gene3D" id="3.40.190.10">
    <property type="entry name" value="Periplasmic binding protein-like II"/>
    <property type="match status" value="3"/>
</dbReference>
<dbReference type="GO" id="GO:0050906">
    <property type="term" value="P:detection of stimulus involved in sensory perception"/>
    <property type="evidence" value="ECO:0007669"/>
    <property type="project" value="UniProtKB-ARBA"/>
</dbReference>
<keyword evidence="12" id="KW-0407">Ion channel</keyword>
<evidence type="ECO:0000256" key="4">
    <source>
        <dbReference type="ARBA" id="ARBA00022475"/>
    </source>
</evidence>
<dbReference type="GO" id="GO:0005886">
    <property type="term" value="C:plasma membrane"/>
    <property type="evidence" value="ECO:0007669"/>
    <property type="project" value="UniProtKB-SubCell"/>
</dbReference>
<keyword evidence="14" id="KW-0732">Signal</keyword>
<comment type="similarity">
    <text evidence="2">Belongs to the glutamate-gated ion channel (TC 1.A.10.1) family.</text>
</comment>
<comment type="subcellular location">
    <subcellularLocation>
        <location evidence="1">Cell membrane</location>
        <topology evidence="1">Multi-pass membrane protein</topology>
    </subcellularLocation>
</comment>
<dbReference type="AlphaFoldDB" id="A0A067RC36"/>
<sequence>MQLCVKIELIFVSAFCCFTQGFETDVDTKVKILLSVKEHTHSSCVYVLYSGIKETVILLSLLSKNVIPAAGVAFRRKENILETDKCNVPLYIVPSESAEIIFFSKQLTEYKALSKTRWLLFLDKTNFSMEDLFSDIDISFDCEFLVIHRADSRNFVFTELGRVSPSLPVRTHSFASLSYLARGYIQRRSNLQGLVLRSAVFSSGFYTNFKKKFKEEVTELGGYFGEVWSILQKVLNFTTKFYIPENNDWGSVTKNGSWNGLIGMLTRNEVDIATTNLIATAQRLDVVDFISPIADVRTTVHIRKPDPVSNISNLVRAFDTAFWGAVVMTIALLSTSLSLSIVWYHVSIRLEKHLCDIISESFLHISGSFLCQGSTINVRSSVIRAISVTSYLTATVVMAAYSAAFVSNLTIQSLQLPFTTYEGLLKDGRFRLLAVSGTAQLNYFDQSSNPLIEEVYETLMKPIKQSMPRSQAEGLQRLCSEDHIAFAGVETGVDSFKGQLACEIVRLPATAIPASMAMAITKGSPYKRILSHYSSELRRNGILSRISSTTIPRTLDNAGELFSEIEFKSVALLFTALAMGFVAAITILIGELISKYVLTKLEFPQICWYKK</sequence>
<dbReference type="OMA" id="QICEVNT"/>
<reference evidence="16 17" key="1">
    <citation type="journal article" date="2014" name="Nat. Commun.">
        <title>Molecular traces of alternative social organization in a termite genome.</title>
        <authorList>
            <person name="Terrapon N."/>
            <person name="Li C."/>
            <person name="Robertson H.M."/>
            <person name="Ji L."/>
            <person name="Meng X."/>
            <person name="Booth W."/>
            <person name="Chen Z."/>
            <person name="Childers C.P."/>
            <person name="Glastad K.M."/>
            <person name="Gokhale K."/>
            <person name="Gowin J."/>
            <person name="Gronenberg W."/>
            <person name="Hermansen R.A."/>
            <person name="Hu H."/>
            <person name="Hunt B.G."/>
            <person name="Huylmans A.K."/>
            <person name="Khalil S.M."/>
            <person name="Mitchell R.D."/>
            <person name="Munoz-Torres M.C."/>
            <person name="Mustard J.A."/>
            <person name="Pan H."/>
            <person name="Reese J.T."/>
            <person name="Scharf M.E."/>
            <person name="Sun F."/>
            <person name="Vogel H."/>
            <person name="Xiao J."/>
            <person name="Yang W."/>
            <person name="Yang Z."/>
            <person name="Yang Z."/>
            <person name="Zhou J."/>
            <person name="Zhu J."/>
            <person name="Brent C.S."/>
            <person name="Elsik C.G."/>
            <person name="Goodisman M.A."/>
            <person name="Liberles D.A."/>
            <person name="Roe R.M."/>
            <person name="Vargo E.L."/>
            <person name="Vilcinskas A."/>
            <person name="Wang J."/>
            <person name="Bornberg-Bauer E."/>
            <person name="Korb J."/>
            <person name="Zhang G."/>
            <person name="Liebig J."/>
        </authorList>
    </citation>
    <scope>NUCLEOTIDE SEQUENCE [LARGE SCALE GENOMIC DNA]</scope>
    <source>
        <tissue evidence="16">Whole organism</tissue>
    </source>
</reference>
<keyword evidence="4" id="KW-1003">Cell membrane</keyword>
<feature type="transmembrane region" description="Helical" evidence="13">
    <location>
        <begin position="570"/>
        <end position="593"/>
    </location>
</feature>
<dbReference type="InterPro" id="IPR019594">
    <property type="entry name" value="Glu/Gly-bd"/>
</dbReference>
<evidence type="ECO:0000313" key="16">
    <source>
        <dbReference type="EMBL" id="KDR17366.1"/>
    </source>
</evidence>
<dbReference type="EMBL" id="KK852742">
    <property type="protein sequence ID" value="KDR17366.1"/>
    <property type="molecule type" value="Genomic_DNA"/>
</dbReference>
<dbReference type="eggNOG" id="KOG1052">
    <property type="taxonomic scope" value="Eukaryota"/>
</dbReference>
<organism evidence="16 17">
    <name type="scientific">Zootermopsis nevadensis</name>
    <name type="common">Dampwood termite</name>
    <dbReference type="NCBI Taxonomy" id="136037"/>
    <lineage>
        <taxon>Eukaryota</taxon>
        <taxon>Metazoa</taxon>
        <taxon>Ecdysozoa</taxon>
        <taxon>Arthropoda</taxon>
        <taxon>Hexapoda</taxon>
        <taxon>Insecta</taxon>
        <taxon>Pterygota</taxon>
        <taxon>Neoptera</taxon>
        <taxon>Polyneoptera</taxon>
        <taxon>Dictyoptera</taxon>
        <taxon>Blattodea</taxon>
        <taxon>Blattoidea</taxon>
        <taxon>Termitoidae</taxon>
        <taxon>Termopsidae</taxon>
        <taxon>Zootermopsis</taxon>
    </lineage>
</organism>
<dbReference type="PANTHER" id="PTHR42643">
    <property type="entry name" value="IONOTROPIC RECEPTOR 20A-RELATED"/>
    <property type="match status" value="1"/>
</dbReference>
<feature type="signal peptide" evidence="14">
    <location>
        <begin position="1"/>
        <end position="21"/>
    </location>
</feature>
<evidence type="ECO:0000256" key="1">
    <source>
        <dbReference type="ARBA" id="ARBA00004651"/>
    </source>
</evidence>
<evidence type="ECO:0000256" key="3">
    <source>
        <dbReference type="ARBA" id="ARBA00022448"/>
    </source>
</evidence>
<protein>
    <recommendedName>
        <fullName evidence="15">Ionotropic glutamate receptor L-glutamate and glycine-binding domain-containing protein</fullName>
    </recommendedName>
</protein>
<evidence type="ECO:0000256" key="6">
    <source>
        <dbReference type="ARBA" id="ARBA00022989"/>
    </source>
</evidence>
<dbReference type="PANTHER" id="PTHR42643:SF32">
    <property type="entry name" value="IONOTROPIC RECEPTOR 31A, ISOFORM C-RELATED"/>
    <property type="match status" value="1"/>
</dbReference>
<keyword evidence="6 13" id="KW-1133">Transmembrane helix</keyword>
<evidence type="ECO:0000256" key="7">
    <source>
        <dbReference type="ARBA" id="ARBA00023065"/>
    </source>
</evidence>
<gene>
    <name evidence="16" type="ORF">L798_08333</name>
</gene>
<evidence type="ECO:0000256" key="9">
    <source>
        <dbReference type="ARBA" id="ARBA00023170"/>
    </source>
</evidence>
<keyword evidence="17" id="KW-1185">Reference proteome</keyword>
<evidence type="ECO:0000256" key="13">
    <source>
        <dbReference type="SAM" id="Phobius"/>
    </source>
</evidence>
<evidence type="ECO:0000256" key="11">
    <source>
        <dbReference type="ARBA" id="ARBA00023286"/>
    </source>
</evidence>
<feature type="chain" id="PRO_5001648479" description="Ionotropic glutamate receptor L-glutamate and glycine-binding domain-containing protein" evidence="14">
    <location>
        <begin position="22"/>
        <end position="611"/>
    </location>
</feature>
<keyword evidence="10" id="KW-0325">Glycoprotein</keyword>
<name>A0A067RC36_ZOONE</name>
<keyword evidence="8 13" id="KW-0472">Membrane</keyword>
<dbReference type="InterPro" id="IPR001320">
    <property type="entry name" value="Iontro_rcpt_C"/>
</dbReference>
<dbReference type="Pfam" id="PF00060">
    <property type="entry name" value="Lig_chan"/>
    <property type="match status" value="1"/>
</dbReference>
<dbReference type="InParanoid" id="A0A067RC36"/>
<evidence type="ECO:0000256" key="14">
    <source>
        <dbReference type="SAM" id="SignalP"/>
    </source>
</evidence>
<feature type="domain" description="Ionotropic glutamate receptor L-glutamate and glycine-binding" evidence="15">
    <location>
        <begin position="205"/>
        <end position="267"/>
    </location>
</feature>
<evidence type="ECO:0000256" key="5">
    <source>
        <dbReference type="ARBA" id="ARBA00022692"/>
    </source>
</evidence>
<evidence type="ECO:0000259" key="15">
    <source>
        <dbReference type="SMART" id="SM00918"/>
    </source>
</evidence>
<dbReference type="InterPro" id="IPR052192">
    <property type="entry name" value="Insect_Ionotropic_Sensory_Rcpt"/>
</dbReference>
<keyword evidence="7" id="KW-0406">Ion transport</keyword>
<evidence type="ECO:0000256" key="12">
    <source>
        <dbReference type="ARBA" id="ARBA00023303"/>
    </source>
</evidence>
<dbReference type="Proteomes" id="UP000027135">
    <property type="component" value="Unassembled WGS sequence"/>
</dbReference>
<dbReference type="SMART" id="SM00918">
    <property type="entry name" value="Lig_chan-Glu_bd"/>
    <property type="match status" value="1"/>
</dbReference>
<dbReference type="SUPFAM" id="SSF53850">
    <property type="entry name" value="Periplasmic binding protein-like II"/>
    <property type="match status" value="1"/>
</dbReference>
<keyword evidence="5 13" id="KW-0812">Transmembrane</keyword>
<dbReference type="Pfam" id="PF10613">
    <property type="entry name" value="Lig_chan-Glu_bd"/>
    <property type="match status" value="1"/>
</dbReference>
<keyword evidence="9" id="KW-0675">Receptor</keyword>
<proteinExistence type="inferred from homology"/>
<evidence type="ECO:0000256" key="8">
    <source>
        <dbReference type="ARBA" id="ARBA00023136"/>
    </source>
</evidence>
<dbReference type="GO" id="GO:0015276">
    <property type="term" value="F:ligand-gated monoatomic ion channel activity"/>
    <property type="evidence" value="ECO:0007669"/>
    <property type="project" value="InterPro"/>
</dbReference>
<accession>A0A067RC36</accession>
<keyword evidence="11" id="KW-1071">Ligand-gated ion channel</keyword>